<dbReference type="InterPro" id="IPR041588">
    <property type="entry name" value="Integrase_H2C2"/>
</dbReference>
<accession>A0AAD7SEB8</accession>
<sequence>MHTPASQKWLDYLKLKAEILSRAAGTYLAVWPERDSGDHHRSGSDGTLPALLTLGGRRSRAPTPDDGRSQLPPTGEPPTRGRRGRRNHFGAGGVGFSPGKPYFAICSGLLYQIDNHQGEERTQLLVPQVYIPVVLELAHAHILAAHLGAEKTTERLLQRYFWPRIYRAVKDY</sequence>
<evidence type="ECO:0000256" key="2">
    <source>
        <dbReference type="SAM" id="MobiDB-lite"/>
    </source>
</evidence>
<dbReference type="Pfam" id="PF17921">
    <property type="entry name" value="Integrase_H2C2"/>
    <property type="match status" value="1"/>
</dbReference>
<evidence type="ECO:0000259" key="3">
    <source>
        <dbReference type="Pfam" id="PF17921"/>
    </source>
</evidence>
<organism evidence="4 5">
    <name type="scientific">Aldrovandia affinis</name>
    <dbReference type="NCBI Taxonomy" id="143900"/>
    <lineage>
        <taxon>Eukaryota</taxon>
        <taxon>Metazoa</taxon>
        <taxon>Chordata</taxon>
        <taxon>Craniata</taxon>
        <taxon>Vertebrata</taxon>
        <taxon>Euteleostomi</taxon>
        <taxon>Actinopterygii</taxon>
        <taxon>Neopterygii</taxon>
        <taxon>Teleostei</taxon>
        <taxon>Notacanthiformes</taxon>
        <taxon>Halosauridae</taxon>
        <taxon>Aldrovandia</taxon>
    </lineage>
</organism>
<gene>
    <name evidence="4" type="ORF">AAFF_G00394860</name>
</gene>
<evidence type="ECO:0000313" key="5">
    <source>
        <dbReference type="Proteomes" id="UP001221898"/>
    </source>
</evidence>
<dbReference type="FunFam" id="1.10.340.70:FF:000001">
    <property type="entry name" value="Retrovirus-related Pol polyprotein from transposon gypsy-like Protein"/>
    <property type="match status" value="1"/>
</dbReference>
<dbReference type="AlphaFoldDB" id="A0AAD7SEB8"/>
<dbReference type="Gene3D" id="1.10.340.70">
    <property type="match status" value="1"/>
</dbReference>
<evidence type="ECO:0000313" key="4">
    <source>
        <dbReference type="EMBL" id="KAJ8400717.1"/>
    </source>
</evidence>
<name>A0AAD7SEB8_9TELE</name>
<evidence type="ECO:0000256" key="1">
    <source>
        <dbReference type="ARBA" id="ARBA00039658"/>
    </source>
</evidence>
<feature type="region of interest" description="Disordered" evidence="2">
    <location>
        <begin position="35"/>
        <end position="93"/>
    </location>
</feature>
<comment type="caution">
    <text evidence="4">The sequence shown here is derived from an EMBL/GenBank/DDBJ whole genome shotgun (WGS) entry which is preliminary data.</text>
</comment>
<dbReference type="EMBL" id="JAINUG010000075">
    <property type="protein sequence ID" value="KAJ8400717.1"/>
    <property type="molecule type" value="Genomic_DNA"/>
</dbReference>
<dbReference type="Proteomes" id="UP001221898">
    <property type="component" value="Unassembled WGS sequence"/>
</dbReference>
<keyword evidence="5" id="KW-1185">Reference proteome</keyword>
<proteinExistence type="predicted"/>
<reference evidence="4" key="1">
    <citation type="journal article" date="2023" name="Science">
        <title>Genome structures resolve the early diversification of teleost fishes.</title>
        <authorList>
            <person name="Parey E."/>
            <person name="Louis A."/>
            <person name="Montfort J."/>
            <person name="Bouchez O."/>
            <person name="Roques C."/>
            <person name="Iampietro C."/>
            <person name="Lluch J."/>
            <person name="Castinel A."/>
            <person name="Donnadieu C."/>
            <person name="Desvignes T."/>
            <person name="Floi Bucao C."/>
            <person name="Jouanno E."/>
            <person name="Wen M."/>
            <person name="Mejri S."/>
            <person name="Dirks R."/>
            <person name="Jansen H."/>
            <person name="Henkel C."/>
            <person name="Chen W.J."/>
            <person name="Zahm M."/>
            <person name="Cabau C."/>
            <person name="Klopp C."/>
            <person name="Thompson A.W."/>
            <person name="Robinson-Rechavi M."/>
            <person name="Braasch I."/>
            <person name="Lecointre G."/>
            <person name="Bobe J."/>
            <person name="Postlethwait J.H."/>
            <person name="Berthelot C."/>
            <person name="Roest Crollius H."/>
            <person name="Guiguen Y."/>
        </authorList>
    </citation>
    <scope>NUCLEOTIDE SEQUENCE</scope>
    <source>
        <strain evidence="4">NC1722</strain>
    </source>
</reference>
<feature type="domain" description="Integrase zinc-binding" evidence="3">
    <location>
        <begin position="126"/>
        <end position="172"/>
    </location>
</feature>
<protein>
    <recommendedName>
        <fullName evidence="1">Gypsy retrotransposon integrase-like protein 1</fullName>
    </recommendedName>
</protein>